<dbReference type="EMBL" id="CADCUX010000471">
    <property type="protein sequence ID" value="CAA9424202.1"/>
    <property type="molecule type" value="Genomic_DNA"/>
</dbReference>
<evidence type="ECO:0000313" key="2">
    <source>
        <dbReference type="EMBL" id="CAA9424202.1"/>
    </source>
</evidence>
<dbReference type="PANTHER" id="PTHR33303">
    <property type="entry name" value="CYTOPLASMIC PROTEIN-RELATED"/>
    <property type="match status" value="1"/>
</dbReference>
<protein>
    <submittedName>
        <fullName evidence="2">CoA-binding domain protein</fullName>
    </submittedName>
</protein>
<evidence type="ECO:0000259" key="1">
    <source>
        <dbReference type="SMART" id="SM00881"/>
    </source>
</evidence>
<sequence>MSTISDLRRILGSCRTIAVVGLSPQWHRPSFFAAKYMQSHGYRIVPVNPGAKEILGERCYPSVTAASQALAAEGVKIDMVDCFRRSEDIPPLADEAIAIGARCLWLQLGVVHEASAAKAREAGLDVVMDRCVKIEHARLFGGLNWAGVNTRVISSRRPQQLPY</sequence>
<dbReference type="AlphaFoldDB" id="A0A6J4Q037"/>
<accession>A0A6J4Q037</accession>
<dbReference type="Gene3D" id="3.40.50.720">
    <property type="entry name" value="NAD(P)-binding Rossmann-like Domain"/>
    <property type="match status" value="1"/>
</dbReference>
<name>A0A6J4Q037_9BURK</name>
<gene>
    <name evidence="2" type="ORF">AVDCRST_MAG51-2218</name>
</gene>
<feature type="domain" description="CoA-binding" evidence="1">
    <location>
        <begin position="11"/>
        <end position="110"/>
    </location>
</feature>
<dbReference type="SUPFAM" id="SSF51735">
    <property type="entry name" value="NAD(P)-binding Rossmann-fold domains"/>
    <property type="match status" value="1"/>
</dbReference>
<dbReference type="PANTHER" id="PTHR33303:SF2">
    <property type="entry name" value="COA-BINDING DOMAIN-CONTAINING PROTEIN"/>
    <property type="match status" value="1"/>
</dbReference>
<dbReference type="InterPro" id="IPR003781">
    <property type="entry name" value="CoA-bd"/>
</dbReference>
<dbReference type="SMART" id="SM00881">
    <property type="entry name" value="CoA_binding"/>
    <property type="match status" value="1"/>
</dbReference>
<proteinExistence type="predicted"/>
<reference evidence="2" key="1">
    <citation type="submission" date="2020-02" db="EMBL/GenBank/DDBJ databases">
        <authorList>
            <person name="Meier V. D."/>
        </authorList>
    </citation>
    <scope>NUCLEOTIDE SEQUENCE</scope>
    <source>
        <strain evidence="2">AVDCRST_MAG51</strain>
    </source>
</reference>
<organism evidence="2">
    <name type="scientific">uncultured Ramlibacter sp</name>
    <dbReference type="NCBI Taxonomy" id="260755"/>
    <lineage>
        <taxon>Bacteria</taxon>
        <taxon>Pseudomonadati</taxon>
        <taxon>Pseudomonadota</taxon>
        <taxon>Betaproteobacteria</taxon>
        <taxon>Burkholderiales</taxon>
        <taxon>Comamonadaceae</taxon>
        <taxon>Ramlibacter</taxon>
        <taxon>environmental samples</taxon>
    </lineage>
</organism>
<dbReference type="Pfam" id="PF13380">
    <property type="entry name" value="CoA_binding_2"/>
    <property type="match status" value="1"/>
</dbReference>
<dbReference type="InterPro" id="IPR036291">
    <property type="entry name" value="NAD(P)-bd_dom_sf"/>
</dbReference>